<dbReference type="Proteomes" id="UP000270856">
    <property type="component" value="Unassembled WGS sequence"/>
</dbReference>
<evidence type="ECO:0000313" key="8">
    <source>
        <dbReference type="Proteomes" id="UP000270856"/>
    </source>
</evidence>
<dbReference type="Gene3D" id="3.90.226.10">
    <property type="entry name" value="2-enoyl-CoA Hydratase, Chain A, domain 1"/>
    <property type="match status" value="1"/>
</dbReference>
<dbReference type="InterPro" id="IPR005151">
    <property type="entry name" value="Tail-specific_protease"/>
</dbReference>
<comment type="similarity">
    <text evidence="1 5">Belongs to the peptidase S41A family.</text>
</comment>
<dbReference type="Gene3D" id="2.30.42.10">
    <property type="match status" value="1"/>
</dbReference>
<evidence type="ECO:0000259" key="6">
    <source>
        <dbReference type="PROSITE" id="PS50106"/>
    </source>
</evidence>
<dbReference type="CDD" id="cd07560">
    <property type="entry name" value="Peptidase_S41_CPP"/>
    <property type="match status" value="1"/>
</dbReference>
<dbReference type="RefSeq" id="WP_123897534.1">
    <property type="nucleotide sequence ID" value="NZ_RPFJ01000010.1"/>
</dbReference>
<comment type="caution">
    <text evidence="7">The sequence shown here is derived from an EMBL/GenBank/DDBJ whole genome shotgun (WGS) entry which is preliminary data.</text>
</comment>
<dbReference type="InterPro" id="IPR004447">
    <property type="entry name" value="Peptidase_S41A"/>
</dbReference>
<dbReference type="Gene3D" id="3.30.750.44">
    <property type="match status" value="1"/>
</dbReference>
<name>A0A3N4NPJ0_9FLAO</name>
<dbReference type="GO" id="GO:0007165">
    <property type="term" value="P:signal transduction"/>
    <property type="evidence" value="ECO:0007669"/>
    <property type="project" value="TreeGrafter"/>
</dbReference>
<dbReference type="GO" id="GO:0030288">
    <property type="term" value="C:outer membrane-bounded periplasmic space"/>
    <property type="evidence" value="ECO:0007669"/>
    <property type="project" value="TreeGrafter"/>
</dbReference>
<evidence type="ECO:0000313" key="7">
    <source>
        <dbReference type="EMBL" id="RPD97505.1"/>
    </source>
</evidence>
<evidence type="ECO:0000256" key="4">
    <source>
        <dbReference type="ARBA" id="ARBA00022825"/>
    </source>
</evidence>
<keyword evidence="3 5" id="KW-0378">Hydrolase</keyword>
<accession>A0A3N4NPJ0</accession>
<dbReference type="SUPFAM" id="SSF52096">
    <property type="entry name" value="ClpP/crotonase"/>
    <property type="match status" value="1"/>
</dbReference>
<keyword evidence="2 5" id="KW-0645">Protease</keyword>
<dbReference type="GO" id="GO:0008236">
    <property type="term" value="F:serine-type peptidase activity"/>
    <property type="evidence" value="ECO:0007669"/>
    <property type="project" value="UniProtKB-KW"/>
</dbReference>
<dbReference type="NCBIfam" id="TIGR00225">
    <property type="entry name" value="prc"/>
    <property type="match status" value="1"/>
</dbReference>
<dbReference type="Pfam" id="PF00595">
    <property type="entry name" value="PDZ"/>
    <property type="match status" value="1"/>
</dbReference>
<keyword evidence="8" id="KW-1185">Reference proteome</keyword>
<evidence type="ECO:0000256" key="3">
    <source>
        <dbReference type="ARBA" id="ARBA00022801"/>
    </source>
</evidence>
<sequence length="544" mass="61872">MKTFKKLGIITVLITVITVSVGYKSDFFEVAKQIEIYTTLFRELNMYYIDETNPAELTETAIDNMLKKLDPYTQFYDEQGVEKARINAASHNAGIGARTKIIDDKLFIAELYEGAMADKAGLKAGDEIQKINEIDLNTIPVSDAVLMLNGNPDSEVILQLKRQDEIFKVTLKREAYEFDPVPYYRMLDDKVGYISFIKFNTKASSSVKAAFEDLKAQGMTKLVLDIRGNGGGLLNEAVEITNFFVPKNEIVVTTKGKVKKWSDTYKTKREPIDLDIPIAVLIDRYSASASEIVAGSLQDLDRAVIIGERSFGKGLVQRYRKLTYGTQLKLTISKYYTPSGRCIQELDYTHKNEKGEVSKFSDVKRNAFKTRNGRTVYDGGGIEPDIKLNKIDRTNATKALLESDAIFIYATNYTNKHKTIESLEDFTLSDAEYQEFLTYLTENNNVFKTETDKHLDSTLKIAQKEGYSESIIQEYQNLVSKINSQKLKDLSQNKSEIIDALTNEIVRRYYYKKGEYIHKARHDNAILKAVEVLNDESKYQNILN</sequence>
<dbReference type="AlphaFoldDB" id="A0A3N4NPJ0"/>
<dbReference type="SMART" id="SM00245">
    <property type="entry name" value="TSPc"/>
    <property type="match status" value="1"/>
</dbReference>
<dbReference type="PROSITE" id="PS50106">
    <property type="entry name" value="PDZ"/>
    <property type="match status" value="1"/>
</dbReference>
<evidence type="ECO:0000256" key="1">
    <source>
        <dbReference type="ARBA" id="ARBA00009179"/>
    </source>
</evidence>
<dbReference type="InterPro" id="IPR001478">
    <property type="entry name" value="PDZ"/>
</dbReference>
<dbReference type="Pfam" id="PF03572">
    <property type="entry name" value="Peptidase_S41"/>
    <property type="match status" value="1"/>
</dbReference>
<evidence type="ECO:0000256" key="2">
    <source>
        <dbReference type="ARBA" id="ARBA00022670"/>
    </source>
</evidence>
<keyword evidence="4 5" id="KW-0720">Serine protease</keyword>
<dbReference type="GO" id="GO:0004175">
    <property type="term" value="F:endopeptidase activity"/>
    <property type="evidence" value="ECO:0007669"/>
    <property type="project" value="TreeGrafter"/>
</dbReference>
<dbReference type="InterPro" id="IPR029045">
    <property type="entry name" value="ClpP/crotonase-like_dom_sf"/>
</dbReference>
<dbReference type="OrthoDB" id="9812068at2"/>
<dbReference type="EMBL" id="RPFJ01000010">
    <property type="protein sequence ID" value="RPD97505.1"/>
    <property type="molecule type" value="Genomic_DNA"/>
</dbReference>
<dbReference type="SUPFAM" id="SSF50156">
    <property type="entry name" value="PDZ domain-like"/>
    <property type="match status" value="1"/>
</dbReference>
<evidence type="ECO:0000256" key="5">
    <source>
        <dbReference type="RuleBase" id="RU004404"/>
    </source>
</evidence>
<organism evidence="7 8">
    <name type="scientific">Aureibaculum marinum</name>
    <dbReference type="NCBI Taxonomy" id="2487930"/>
    <lineage>
        <taxon>Bacteria</taxon>
        <taxon>Pseudomonadati</taxon>
        <taxon>Bacteroidota</taxon>
        <taxon>Flavobacteriia</taxon>
        <taxon>Flavobacteriales</taxon>
        <taxon>Flavobacteriaceae</taxon>
        <taxon>Aureibaculum</taxon>
    </lineage>
</organism>
<feature type="domain" description="PDZ" evidence="6">
    <location>
        <begin position="83"/>
        <end position="163"/>
    </location>
</feature>
<dbReference type="GO" id="GO:0006508">
    <property type="term" value="P:proteolysis"/>
    <property type="evidence" value="ECO:0007669"/>
    <property type="project" value="UniProtKB-KW"/>
</dbReference>
<dbReference type="PANTHER" id="PTHR32060">
    <property type="entry name" value="TAIL-SPECIFIC PROTEASE"/>
    <property type="match status" value="1"/>
</dbReference>
<gene>
    <name evidence="7" type="ORF">EGM88_08425</name>
</gene>
<proteinExistence type="inferred from homology"/>
<dbReference type="PANTHER" id="PTHR32060:SF30">
    <property type="entry name" value="CARBOXY-TERMINAL PROCESSING PROTEASE CTPA"/>
    <property type="match status" value="1"/>
</dbReference>
<dbReference type="InterPro" id="IPR036034">
    <property type="entry name" value="PDZ_sf"/>
</dbReference>
<reference evidence="7 8" key="1">
    <citation type="submission" date="2018-11" db="EMBL/GenBank/DDBJ databases">
        <title>Aureibaculum marinum gen. nov., sp. nov., a member of the family Flavobacteriaceae isolated from the Bohai Sea.</title>
        <authorList>
            <person name="Ji X."/>
        </authorList>
    </citation>
    <scope>NUCLEOTIDE SEQUENCE [LARGE SCALE GENOMIC DNA]</scope>
    <source>
        <strain evidence="7 8">BH-SD17</strain>
    </source>
</reference>
<protein>
    <submittedName>
        <fullName evidence="7">S41 family peptidase</fullName>
    </submittedName>
</protein>
<dbReference type="SMART" id="SM00228">
    <property type="entry name" value="PDZ"/>
    <property type="match status" value="1"/>
</dbReference>